<protein>
    <submittedName>
        <fullName evidence="3">MBL fold metallo-hydrolase</fullName>
    </submittedName>
</protein>
<evidence type="ECO:0000256" key="1">
    <source>
        <dbReference type="SAM" id="MobiDB-lite"/>
    </source>
</evidence>
<evidence type="ECO:0000313" key="3">
    <source>
        <dbReference type="EMBL" id="PTL72746.1"/>
    </source>
</evidence>
<dbReference type="Proteomes" id="UP000241085">
    <property type="component" value="Unassembled WGS sequence"/>
</dbReference>
<dbReference type="InterPro" id="IPR001279">
    <property type="entry name" value="Metallo-B-lactamas"/>
</dbReference>
<dbReference type="CDD" id="cd07721">
    <property type="entry name" value="yflN-like_MBL-fold"/>
    <property type="match status" value="1"/>
</dbReference>
<accession>A0A2T4UTA2</accession>
<dbReference type="EMBL" id="PZPL01000001">
    <property type="protein sequence ID" value="PTL72746.1"/>
    <property type="molecule type" value="Genomic_DNA"/>
</dbReference>
<evidence type="ECO:0000313" key="4">
    <source>
        <dbReference type="Proteomes" id="UP000241085"/>
    </source>
</evidence>
<keyword evidence="4" id="KW-1185">Reference proteome</keyword>
<keyword evidence="3" id="KW-0378">Hydrolase</keyword>
<feature type="region of interest" description="Disordered" evidence="1">
    <location>
        <begin position="1"/>
        <end position="24"/>
    </location>
</feature>
<dbReference type="SUPFAM" id="SSF56281">
    <property type="entry name" value="Metallo-hydrolase/oxidoreductase"/>
    <property type="match status" value="1"/>
</dbReference>
<reference evidence="3 4" key="1">
    <citation type="submission" date="2018-03" db="EMBL/GenBank/DDBJ databases">
        <title>Bacteriophage NCPPB3778 and a type I-E CRISPR drive the evolution of the US Biological Select Agent, Rathayibacter toxicus.</title>
        <authorList>
            <person name="Davis E.W.II."/>
            <person name="Tabima J.F."/>
            <person name="Weisberg A.J."/>
            <person name="Dantas Lopes L."/>
            <person name="Wiseman M.S."/>
            <person name="Wiseman M.S."/>
            <person name="Pupko T."/>
            <person name="Belcher M.S."/>
            <person name="Sechler A.J."/>
            <person name="Tancos M.A."/>
            <person name="Schroeder B.K."/>
            <person name="Murray T.D."/>
            <person name="Luster D.G."/>
            <person name="Schneider W.L."/>
            <person name="Rogers E."/>
            <person name="Andreote F.D."/>
            <person name="Grunwald N.J."/>
            <person name="Putnam M.L."/>
            <person name="Chang J.H."/>
        </authorList>
    </citation>
    <scope>NUCLEOTIDE SEQUENCE [LARGE SCALE GENOMIC DNA]</scope>
    <source>
        <strain evidence="3 4">DSM 15933</strain>
    </source>
</reference>
<dbReference type="InterPro" id="IPR050855">
    <property type="entry name" value="NDM-1-like"/>
</dbReference>
<dbReference type="RefSeq" id="WP_107574397.1">
    <property type="nucleotide sequence ID" value="NZ_PZPL01000001.1"/>
</dbReference>
<organism evidence="3 4">
    <name type="scientific">Rathayibacter caricis DSM 15933</name>
    <dbReference type="NCBI Taxonomy" id="1328867"/>
    <lineage>
        <taxon>Bacteria</taxon>
        <taxon>Bacillati</taxon>
        <taxon>Actinomycetota</taxon>
        <taxon>Actinomycetes</taxon>
        <taxon>Micrococcales</taxon>
        <taxon>Microbacteriaceae</taxon>
        <taxon>Rathayibacter</taxon>
    </lineage>
</organism>
<dbReference type="AlphaFoldDB" id="A0A2T4UTA2"/>
<evidence type="ECO:0000259" key="2">
    <source>
        <dbReference type="SMART" id="SM00849"/>
    </source>
</evidence>
<dbReference type="InterPro" id="IPR036866">
    <property type="entry name" value="RibonucZ/Hydroxyglut_hydro"/>
</dbReference>
<dbReference type="SMART" id="SM00849">
    <property type="entry name" value="Lactamase_B"/>
    <property type="match status" value="1"/>
</dbReference>
<dbReference type="PANTHER" id="PTHR42951:SF17">
    <property type="entry name" value="METALLO-BETA-LACTAMASE DOMAIN-CONTAINING PROTEIN"/>
    <property type="match status" value="1"/>
</dbReference>
<dbReference type="PANTHER" id="PTHR42951">
    <property type="entry name" value="METALLO-BETA-LACTAMASE DOMAIN-CONTAINING"/>
    <property type="match status" value="1"/>
</dbReference>
<dbReference type="Pfam" id="PF00753">
    <property type="entry name" value="Lactamase_B"/>
    <property type="match status" value="1"/>
</dbReference>
<comment type="caution">
    <text evidence="3">The sequence shown here is derived from an EMBL/GenBank/DDBJ whole genome shotgun (WGS) entry which is preliminary data.</text>
</comment>
<gene>
    <name evidence="3" type="ORF">C1I63_07735</name>
</gene>
<name>A0A2T4UTA2_9MICO</name>
<dbReference type="Gene3D" id="3.60.15.10">
    <property type="entry name" value="Ribonuclease Z/Hydroxyacylglutathione hydrolase-like"/>
    <property type="match status" value="1"/>
</dbReference>
<feature type="compositionally biased region" description="Basic and acidic residues" evidence="1">
    <location>
        <begin position="1"/>
        <end position="11"/>
    </location>
</feature>
<sequence>MAVADGGRRSADGGQRSAPRGGPAFFRNEAPGIHRIEHAYTNLYLLEEGGRITVVDAGLPRTWPHLLRALEVLGRDVSDIDALVLTHAHFDHVGVARRLAERGVPVLLHPADAPLAAHPYSYRRQRTPFVYPLRYPSAIPVLGAMARAGALAVPPLTTTVALRAGETLDVPGSPTVLATPGHTDGHVSLHVADRGAVIGGDALVTLDPYSARTGPHLVARAATADTARSLASLDVLAATGAQTLLPGHGEPWRLGVAAAATQARRAPMA</sequence>
<feature type="domain" description="Metallo-beta-lactamase" evidence="2">
    <location>
        <begin position="40"/>
        <end position="248"/>
    </location>
</feature>
<dbReference type="GO" id="GO:0016787">
    <property type="term" value="F:hydrolase activity"/>
    <property type="evidence" value="ECO:0007669"/>
    <property type="project" value="UniProtKB-KW"/>
</dbReference>
<proteinExistence type="predicted"/>